<name>A0A6C0LAK0_9ZZZZ</name>
<feature type="transmembrane region" description="Helical" evidence="2">
    <location>
        <begin position="141"/>
        <end position="172"/>
    </location>
</feature>
<evidence type="ECO:0000313" key="4">
    <source>
        <dbReference type="EMBL" id="QHU27986.1"/>
    </source>
</evidence>
<accession>A0A6C0LAK0</accession>
<keyword evidence="2" id="KW-1133">Transmembrane helix</keyword>
<reference evidence="4" key="1">
    <citation type="journal article" date="2020" name="Nature">
        <title>Giant virus diversity and host interactions through global metagenomics.</title>
        <authorList>
            <person name="Schulz F."/>
            <person name="Roux S."/>
            <person name="Paez-Espino D."/>
            <person name="Jungbluth S."/>
            <person name="Walsh D.A."/>
            <person name="Denef V.J."/>
            <person name="McMahon K.D."/>
            <person name="Konstantinidis K.T."/>
            <person name="Eloe-Fadrosh E.A."/>
            <person name="Kyrpides N.C."/>
            <person name="Woyke T."/>
        </authorList>
    </citation>
    <scope>NUCLEOTIDE SEQUENCE</scope>
    <source>
        <strain evidence="4">GVMAG-M-3300027770-17</strain>
    </source>
</reference>
<keyword evidence="1" id="KW-0143">Chaperone</keyword>
<dbReference type="AlphaFoldDB" id="A0A6C0LAK0"/>
<evidence type="ECO:0000259" key="3">
    <source>
        <dbReference type="Pfam" id="PF11875"/>
    </source>
</evidence>
<evidence type="ECO:0000256" key="2">
    <source>
        <dbReference type="SAM" id="Phobius"/>
    </source>
</evidence>
<dbReference type="EMBL" id="MN740468">
    <property type="protein sequence ID" value="QHU27986.1"/>
    <property type="molecule type" value="Genomic_DNA"/>
</dbReference>
<organism evidence="4">
    <name type="scientific">viral metagenome</name>
    <dbReference type="NCBI Taxonomy" id="1070528"/>
    <lineage>
        <taxon>unclassified sequences</taxon>
        <taxon>metagenomes</taxon>
        <taxon>organismal metagenomes</taxon>
    </lineage>
</organism>
<sequence>MLSFGGTGKKENERGLTIIKASYGIQGNFTDVTQEVQGLVQNGELNFLVSAQQLGILDPAPGVQKELQIQHTINKGKKNLLTFQDNQQVLLSAPDAPTDKKSESLTFGIWKALTFSLSVFIIGVLALDSKFVGEKIFSSQILGYLFFALTLGTFGAFYPGMLLVIVIIAAFWKS</sequence>
<dbReference type="Pfam" id="PF11875">
    <property type="entry name" value="DnaJ-like_C11_C"/>
    <property type="match status" value="1"/>
</dbReference>
<keyword evidence="2" id="KW-0472">Membrane</keyword>
<feature type="domain" description="DnaJ-like protein C11 C-terminal" evidence="3">
    <location>
        <begin position="10"/>
        <end position="91"/>
    </location>
</feature>
<dbReference type="InterPro" id="IPR024586">
    <property type="entry name" value="DnaJ-like_C11_C"/>
</dbReference>
<keyword evidence="2" id="KW-0812">Transmembrane</keyword>
<proteinExistence type="predicted"/>
<feature type="transmembrane region" description="Helical" evidence="2">
    <location>
        <begin position="109"/>
        <end position="129"/>
    </location>
</feature>
<protein>
    <recommendedName>
        <fullName evidence="3">DnaJ-like protein C11 C-terminal domain-containing protein</fullName>
    </recommendedName>
</protein>
<evidence type="ECO:0000256" key="1">
    <source>
        <dbReference type="ARBA" id="ARBA00023186"/>
    </source>
</evidence>